<feature type="compositionally biased region" description="Basic residues" evidence="1">
    <location>
        <begin position="136"/>
        <end position="156"/>
    </location>
</feature>
<feature type="compositionally biased region" description="Basic residues" evidence="1">
    <location>
        <begin position="37"/>
        <end position="53"/>
    </location>
</feature>
<accession>A0A6J4N492</accession>
<feature type="non-terminal residue" evidence="2">
    <location>
        <position position="262"/>
    </location>
</feature>
<feature type="region of interest" description="Disordered" evidence="1">
    <location>
        <begin position="211"/>
        <end position="235"/>
    </location>
</feature>
<reference evidence="2" key="1">
    <citation type="submission" date="2020-02" db="EMBL/GenBank/DDBJ databases">
        <authorList>
            <person name="Meier V. D."/>
        </authorList>
    </citation>
    <scope>NUCLEOTIDE SEQUENCE</scope>
    <source>
        <strain evidence="2">AVDCRST_MAG47</strain>
    </source>
</reference>
<evidence type="ECO:0000313" key="2">
    <source>
        <dbReference type="EMBL" id="CAA9377381.1"/>
    </source>
</evidence>
<dbReference type="EMBL" id="CADCUK010000125">
    <property type="protein sequence ID" value="CAA9377381.1"/>
    <property type="molecule type" value="Genomic_DNA"/>
</dbReference>
<feature type="compositionally biased region" description="Low complexity" evidence="1">
    <location>
        <begin position="223"/>
        <end position="235"/>
    </location>
</feature>
<name>A0A6J4N492_9ACTN</name>
<sequence length="262" mass="28846">DLVPRHGRGDGRPRGRRRSGSAGAHRPHPGAALRGGAGRRGRRGRARGRHRGARAAGSAGRRGRGGEGALRLDRGDPWSRLEVRGRLGARRGRRRSPDRLVVGAAVPHVPRAGRCRARGRRLADPAPSDPGDRSVVRRGHGARPARGSAQRRRARPGPRGVGMGRRRRHLPAALAHLPPRHGVRRCAAVRRPRHRPGLPRLGRAARRCLRGLPPRRDRRDPAHAAADSRPAGVPVRTVHAARRPDRRRVGRLDRWVLHRHVL</sequence>
<feature type="non-terminal residue" evidence="2">
    <location>
        <position position="1"/>
    </location>
</feature>
<dbReference type="AlphaFoldDB" id="A0A6J4N492"/>
<organism evidence="2">
    <name type="scientific">uncultured Nocardioidaceae bacterium</name>
    <dbReference type="NCBI Taxonomy" id="253824"/>
    <lineage>
        <taxon>Bacteria</taxon>
        <taxon>Bacillati</taxon>
        <taxon>Actinomycetota</taxon>
        <taxon>Actinomycetes</taxon>
        <taxon>Propionibacteriales</taxon>
        <taxon>Nocardioidaceae</taxon>
        <taxon>environmental samples</taxon>
    </lineage>
</organism>
<feature type="compositionally biased region" description="Basic residues" evidence="1">
    <location>
        <begin position="111"/>
        <end position="120"/>
    </location>
</feature>
<gene>
    <name evidence="2" type="ORF">AVDCRST_MAG47-1867</name>
</gene>
<feature type="region of interest" description="Disordered" evidence="1">
    <location>
        <begin position="111"/>
        <end position="167"/>
    </location>
</feature>
<feature type="region of interest" description="Disordered" evidence="1">
    <location>
        <begin position="1"/>
        <end position="73"/>
    </location>
</feature>
<evidence type="ECO:0000256" key="1">
    <source>
        <dbReference type="SAM" id="MobiDB-lite"/>
    </source>
</evidence>
<feature type="compositionally biased region" description="Low complexity" evidence="1">
    <location>
        <begin position="20"/>
        <end position="32"/>
    </location>
</feature>
<protein>
    <submittedName>
        <fullName evidence="2">Uncharacterized protein</fullName>
    </submittedName>
</protein>
<proteinExistence type="predicted"/>